<dbReference type="Proteomes" id="UP001596411">
    <property type="component" value="Unassembled WGS sequence"/>
</dbReference>
<gene>
    <name evidence="5" type="primary">dctP</name>
    <name evidence="5" type="ORF">ACFQH5_19010</name>
</gene>
<keyword evidence="2" id="KW-0813">Transport</keyword>
<dbReference type="NCBIfam" id="NF037995">
    <property type="entry name" value="TRAP_S1"/>
    <property type="match status" value="1"/>
</dbReference>
<protein>
    <submittedName>
        <fullName evidence="5">TRAP transporter substrate-binding protein DctP</fullName>
    </submittedName>
</protein>
<comment type="caution">
    <text evidence="5">The sequence shown here is derived from an EMBL/GenBank/DDBJ whole genome shotgun (WGS) entry which is preliminary data.</text>
</comment>
<accession>A0ABW2F3C0</accession>
<organism evidence="5 6">
    <name type="scientific">Halomonas salifodinae</name>
    <dbReference type="NCBI Taxonomy" id="438745"/>
    <lineage>
        <taxon>Bacteria</taxon>
        <taxon>Pseudomonadati</taxon>
        <taxon>Pseudomonadota</taxon>
        <taxon>Gammaproteobacteria</taxon>
        <taxon>Oceanospirillales</taxon>
        <taxon>Halomonadaceae</taxon>
        <taxon>Halomonas</taxon>
    </lineage>
</organism>
<dbReference type="RefSeq" id="WP_346064291.1">
    <property type="nucleotide sequence ID" value="NZ_BAAADR010000047.1"/>
</dbReference>
<keyword evidence="3 4" id="KW-0732">Signal</keyword>
<keyword evidence="6" id="KW-1185">Reference proteome</keyword>
<evidence type="ECO:0000313" key="6">
    <source>
        <dbReference type="Proteomes" id="UP001596411"/>
    </source>
</evidence>
<dbReference type="Gene3D" id="3.40.190.170">
    <property type="entry name" value="Bacterial extracellular solute-binding protein, family 7"/>
    <property type="match status" value="1"/>
</dbReference>
<feature type="signal peptide" evidence="4">
    <location>
        <begin position="1"/>
        <end position="29"/>
    </location>
</feature>
<dbReference type="Pfam" id="PF03480">
    <property type="entry name" value="DctP"/>
    <property type="match status" value="1"/>
</dbReference>
<evidence type="ECO:0000256" key="1">
    <source>
        <dbReference type="ARBA" id="ARBA00009023"/>
    </source>
</evidence>
<evidence type="ECO:0000256" key="2">
    <source>
        <dbReference type="ARBA" id="ARBA00022448"/>
    </source>
</evidence>
<dbReference type="PANTHER" id="PTHR33376">
    <property type="match status" value="1"/>
</dbReference>
<feature type="chain" id="PRO_5047343706" evidence="4">
    <location>
        <begin position="30"/>
        <end position="336"/>
    </location>
</feature>
<evidence type="ECO:0000256" key="4">
    <source>
        <dbReference type="SAM" id="SignalP"/>
    </source>
</evidence>
<dbReference type="PANTHER" id="PTHR33376:SF7">
    <property type="entry name" value="C4-DICARBOXYLATE-BINDING PROTEIN DCTB"/>
    <property type="match status" value="1"/>
</dbReference>
<sequence>MTNKSKHQKILKFIIASSLAIGLNGIAHGATLKLATDSANRDSPTGESLVYWGERIEEYSNNEIEVELYFQNELGTQQEVFDLLMGGAIDGMLTWPMTNYDRRIGIVYTPYMLTDWEDALEAYSPDGWLYSLLNDVMNENDLKFLGPWPEGFNGIATAGQCITDIEDNSNLNIRTIPVYPFPQVVQALGYQTAAIDWTELYTALQTGVVSGDAGNVIYHDYEYFRDILDCYVRTKHMFMTAMFLMHNDSFSELSEEQQQAVYRASEDAVAKQFNDGLMTDELYVERAIDYGMEYVELDSDSLRNNAEIVREAIWPTMRSQVGADLMDVIEENAGEF</sequence>
<comment type="similarity">
    <text evidence="1">Belongs to the bacterial solute-binding protein 7 family.</text>
</comment>
<dbReference type="InterPro" id="IPR038404">
    <property type="entry name" value="TRAP_DctP_sf"/>
</dbReference>
<dbReference type="InterPro" id="IPR018389">
    <property type="entry name" value="DctP_fam"/>
</dbReference>
<name>A0ABW2F3C0_9GAMM</name>
<evidence type="ECO:0000313" key="5">
    <source>
        <dbReference type="EMBL" id="MFC7091636.1"/>
    </source>
</evidence>
<dbReference type="EMBL" id="JBHSZP010000039">
    <property type="protein sequence ID" value="MFC7091636.1"/>
    <property type="molecule type" value="Genomic_DNA"/>
</dbReference>
<evidence type="ECO:0000256" key="3">
    <source>
        <dbReference type="ARBA" id="ARBA00022729"/>
    </source>
</evidence>
<proteinExistence type="inferred from homology"/>
<reference evidence="6" key="1">
    <citation type="journal article" date="2019" name="Int. J. Syst. Evol. Microbiol.">
        <title>The Global Catalogue of Microorganisms (GCM) 10K type strain sequencing project: providing services to taxonomists for standard genome sequencing and annotation.</title>
        <authorList>
            <consortium name="The Broad Institute Genomics Platform"/>
            <consortium name="The Broad Institute Genome Sequencing Center for Infectious Disease"/>
            <person name="Wu L."/>
            <person name="Ma J."/>
        </authorList>
    </citation>
    <scope>NUCLEOTIDE SEQUENCE [LARGE SCALE GENOMIC DNA]</scope>
    <source>
        <strain evidence="6">CGMCC 1.13666</strain>
    </source>
</reference>